<dbReference type="Pfam" id="PF07883">
    <property type="entry name" value="Cupin_2"/>
    <property type="match status" value="1"/>
</dbReference>
<gene>
    <name evidence="2" type="ORF">G3R41_21455</name>
</gene>
<dbReference type="InterPro" id="IPR014710">
    <property type="entry name" value="RmlC-like_jellyroll"/>
</dbReference>
<dbReference type="EMBL" id="JAAGWB010000071">
    <property type="protein sequence ID" value="NEN53473.1"/>
    <property type="molecule type" value="Genomic_DNA"/>
</dbReference>
<organism evidence="2 3">
    <name type="scientific">Modestobacter muralis</name>
    <dbReference type="NCBI Taxonomy" id="1608614"/>
    <lineage>
        <taxon>Bacteria</taxon>
        <taxon>Bacillati</taxon>
        <taxon>Actinomycetota</taxon>
        <taxon>Actinomycetes</taxon>
        <taxon>Geodermatophilales</taxon>
        <taxon>Geodermatophilaceae</taxon>
        <taxon>Modestobacter</taxon>
    </lineage>
</organism>
<sequence>MALTEPSRASRAAAEAVLIPERGYVLGPDEGVPGRSADVKCSNQSTGGSLAIYRTVLDGQGPPPHRHSHEDETIIVLAGTMAADCGEDTFEGGPGSTLFLPRGLTHTFRSIGGPATFLFIVTPGHLDEFFRAQESVTSREEMVDLAGRFF</sequence>
<reference evidence="2 3" key="1">
    <citation type="submission" date="2020-02" db="EMBL/GenBank/DDBJ databases">
        <title>The WGS of Modestobacter muralis DSM 100205.</title>
        <authorList>
            <person name="Jiang Z."/>
        </authorList>
    </citation>
    <scope>NUCLEOTIDE SEQUENCE [LARGE SCALE GENOMIC DNA]</scope>
    <source>
        <strain evidence="2 3">DSM 100205</strain>
    </source>
</reference>
<dbReference type="Gene3D" id="2.60.120.10">
    <property type="entry name" value="Jelly Rolls"/>
    <property type="match status" value="1"/>
</dbReference>
<dbReference type="InterPro" id="IPR053146">
    <property type="entry name" value="QDO-like"/>
</dbReference>
<feature type="domain" description="Cupin type-2" evidence="1">
    <location>
        <begin position="57"/>
        <end position="121"/>
    </location>
</feature>
<dbReference type="PANTHER" id="PTHR36440:SF1">
    <property type="entry name" value="PUTATIVE (AFU_ORTHOLOGUE AFUA_8G07350)-RELATED"/>
    <property type="match status" value="1"/>
</dbReference>
<dbReference type="Proteomes" id="UP000471152">
    <property type="component" value="Unassembled WGS sequence"/>
</dbReference>
<comment type="caution">
    <text evidence="2">The sequence shown here is derived from an EMBL/GenBank/DDBJ whole genome shotgun (WGS) entry which is preliminary data.</text>
</comment>
<accession>A0A6P0HDW3</accession>
<evidence type="ECO:0000313" key="3">
    <source>
        <dbReference type="Proteomes" id="UP000471152"/>
    </source>
</evidence>
<evidence type="ECO:0000313" key="2">
    <source>
        <dbReference type="EMBL" id="NEN53473.1"/>
    </source>
</evidence>
<dbReference type="PANTHER" id="PTHR36440">
    <property type="entry name" value="PUTATIVE (AFU_ORTHOLOGUE AFUA_8G07350)-RELATED"/>
    <property type="match status" value="1"/>
</dbReference>
<dbReference type="SUPFAM" id="SSF51182">
    <property type="entry name" value="RmlC-like cupins"/>
    <property type="match status" value="1"/>
</dbReference>
<dbReference type="InterPro" id="IPR011051">
    <property type="entry name" value="RmlC_Cupin_sf"/>
</dbReference>
<evidence type="ECO:0000259" key="1">
    <source>
        <dbReference type="Pfam" id="PF07883"/>
    </source>
</evidence>
<dbReference type="RefSeq" id="WP_163613319.1">
    <property type="nucleotide sequence ID" value="NZ_JAAGWB010000071.1"/>
</dbReference>
<dbReference type="AlphaFoldDB" id="A0A6P0HDW3"/>
<protein>
    <submittedName>
        <fullName evidence="2">Cupin domain-containing protein</fullName>
    </submittedName>
</protein>
<name>A0A6P0HDW3_9ACTN</name>
<dbReference type="InterPro" id="IPR013096">
    <property type="entry name" value="Cupin_2"/>
</dbReference>
<proteinExistence type="predicted"/>